<sequence length="79" mass="8764">MWSITRNADVLTDALEQNEIDDPEIADIEDVGYDADGFKVGTIDITNINFAEDPGKEIMLETLEGGDGFSIDELRPFIK</sequence>
<dbReference type="RefSeq" id="WP_055067972.1">
    <property type="nucleotide sequence ID" value="NZ_CP173697.1"/>
</dbReference>
<dbReference type="EMBL" id="CVRR01000020">
    <property type="protein sequence ID" value="CRL39049.1"/>
    <property type="molecule type" value="Genomic_DNA"/>
</dbReference>
<dbReference type="Proteomes" id="UP000049979">
    <property type="component" value="Unassembled WGS sequence"/>
</dbReference>
<evidence type="ECO:0000313" key="1">
    <source>
        <dbReference type="EMBL" id="CRL39049.1"/>
    </source>
</evidence>
<reference evidence="2" key="1">
    <citation type="submission" date="2015-05" db="EMBL/GenBank/DDBJ databases">
        <authorList>
            <consortium name="Pathogen Informatics"/>
        </authorList>
    </citation>
    <scope>NUCLEOTIDE SEQUENCE [LARGE SCALE GENOMIC DNA]</scope>
    <source>
        <strain evidence="2">M72</strain>
    </source>
</reference>
<protein>
    <submittedName>
        <fullName evidence="1">Uncharacterized protein</fullName>
    </submittedName>
</protein>
<evidence type="ECO:0000313" key="2">
    <source>
        <dbReference type="Proteomes" id="UP000049979"/>
    </source>
</evidence>
<gene>
    <name evidence="1" type="ORF">M72_28821</name>
</gene>
<dbReference type="AlphaFoldDB" id="A0A0M6WR04"/>
<proteinExistence type="predicted"/>
<organism evidence="1 2">
    <name type="scientific">Roseburia faecis</name>
    <dbReference type="NCBI Taxonomy" id="301302"/>
    <lineage>
        <taxon>Bacteria</taxon>
        <taxon>Bacillati</taxon>
        <taxon>Bacillota</taxon>
        <taxon>Clostridia</taxon>
        <taxon>Lachnospirales</taxon>
        <taxon>Lachnospiraceae</taxon>
        <taxon>Roseburia</taxon>
    </lineage>
</organism>
<keyword evidence="2" id="KW-1185">Reference proteome</keyword>
<accession>A0A0M6WR04</accession>
<name>A0A0M6WR04_9FIRM</name>